<dbReference type="GO" id="GO:0008061">
    <property type="term" value="F:chitin binding"/>
    <property type="evidence" value="ECO:0007669"/>
    <property type="project" value="UniProtKB-KW"/>
</dbReference>
<dbReference type="RefSeq" id="XP_026735191.1">
    <property type="nucleotide sequence ID" value="XM_026879390.1"/>
</dbReference>
<dbReference type="GeneID" id="113499055"/>
<evidence type="ECO:0000256" key="5">
    <source>
        <dbReference type="ARBA" id="ARBA00023180"/>
    </source>
</evidence>
<feature type="compositionally biased region" description="Low complexity" evidence="6">
    <location>
        <begin position="99"/>
        <end position="133"/>
    </location>
</feature>
<keyword evidence="3" id="KW-0677">Repeat</keyword>
<dbReference type="InterPro" id="IPR051940">
    <property type="entry name" value="Chitin_bind-dev_reg"/>
</dbReference>
<dbReference type="InterPro" id="IPR002557">
    <property type="entry name" value="Chitin-bd_dom"/>
</dbReference>
<dbReference type="SUPFAM" id="SSF57625">
    <property type="entry name" value="Invertebrate chitin-binding proteins"/>
    <property type="match status" value="1"/>
</dbReference>
<dbReference type="KEGG" id="tnl:113499055"/>
<dbReference type="PROSITE" id="PS50940">
    <property type="entry name" value="CHIT_BIND_II"/>
    <property type="match status" value="1"/>
</dbReference>
<gene>
    <name evidence="10" type="primary">LOC113499055</name>
</gene>
<proteinExistence type="predicted"/>
<dbReference type="Pfam" id="PF01607">
    <property type="entry name" value="CBM_14"/>
    <property type="match status" value="1"/>
</dbReference>
<reference evidence="10" key="1">
    <citation type="submission" date="2025-08" db="UniProtKB">
        <authorList>
            <consortium name="RefSeq"/>
        </authorList>
    </citation>
    <scope>IDENTIFICATION</scope>
</reference>
<organism evidence="9 10">
    <name type="scientific">Trichoplusia ni</name>
    <name type="common">Cabbage looper</name>
    <dbReference type="NCBI Taxonomy" id="7111"/>
    <lineage>
        <taxon>Eukaryota</taxon>
        <taxon>Metazoa</taxon>
        <taxon>Ecdysozoa</taxon>
        <taxon>Arthropoda</taxon>
        <taxon>Hexapoda</taxon>
        <taxon>Insecta</taxon>
        <taxon>Pterygota</taxon>
        <taxon>Neoptera</taxon>
        <taxon>Endopterygota</taxon>
        <taxon>Lepidoptera</taxon>
        <taxon>Glossata</taxon>
        <taxon>Ditrysia</taxon>
        <taxon>Noctuoidea</taxon>
        <taxon>Noctuidae</taxon>
        <taxon>Plusiinae</taxon>
        <taxon>Trichoplusia</taxon>
    </lineage>
</organism>
<dbReference type="PANTHER" id="PTHR23301">
    <property type="entry name" value="CHITIN BINDING PERITROPHIN-A"/>
    <property type="match status" value="1"/>
</dbReference>
<dbReference type="Proteomes" id="UP000322000">
    <property type="component" value="Chromosome 11"/>
</dbReference>
<keyword evidence="9" id="KW-1185">Reference proteome</keyword>
<evidence type="ECO:0000313" key="10">
    <source>
        <dbReference type="RefSeq" id="XP_026735191.1"/>
    </source>
</evidence>
<dbReference type="GO" id="GO:0005576">
    <property type="term" value="C:extracellular region"/>
    <property type="evidence" value="ECO:0007669"/>
    <property type="project" value="InterPro"/>
</dbReference>
<evidence type="ECO:0000256" key="2">
    <source>
        <dbReference type="ARBA" id="ARBA00022729"/>
    </source>
</evidence>
<feature type="chain" id="PRO_5028968343" evidence="7">
    <location>
        <begin position="17"/>
        <end position="152"/>
    </location>
</feature>
<evidence type="ECO:0000259" key="8">
    <source>
        <dbReference type="PROSITE" id="PS50940"/>
    </source>
</evidence>
<sequence>MNKLLVLCVIVGGVFADPALFEDRQLERKLPSCRGQKEAGEQACAEVAGRLAPHPTECRLFFYCTRFRAICHRCPFGLHFNPTLSVCDWPKNAGCAANTTTTAAPSEPPATSEDPSTTDSSPASPSDEPSSPTVAGTSEPSSSEPPAVTESV</sequence>
<name>A0A7E5W4L6_TRINI</name>
<protein>
    <submittedName>
        <fullName evidence="10">Chitin-binding domain protein cbd-1-like</fullName>
    </submittedName>
</protein>
<evidence type="ECO:0000313" key="9">
    <source>
        <dbReference type="Proteomes" id="UP000322000"/>
    </source>
</evidence>
<dbReference type="SMART" id="SM00494">
    <property type="entry name" value="ChtBD2"/>
    <property type="match status" value="1"/>
</dbReference>
<evidence type="ECO:0000256" key="3">
    <source>
        <dbReference type="ARBA" id="ARBA00022737"/>
    </source>
</evidence>
<dbReference type="InterPro" id="IPR036508">
    <property type="entry name" value="Chitin-bd_dom_sf"/>
</dbReference>
<keyword evidence="5" id="KW-0325">Glycoprotein</keyword>
<dbReference type="AlphaFoldDB" id="A0A7E5W4L6"/>
<evidence type="ECO:0000256" key="1">
    <source>
        <dbReference type="ARBA" id="ARBA00022669"/>
    </source>
</evidence>
<dbReference type="OrthoDB" id="6020543at2759"/>
<evidence type="ECO:0000256" key="6">
    <source>
        <dbReference type="SAM" id="MobiDB-lite"/>
    </source>
</evidence>
<keyword evidence="4" id="KW-1015">Disulfide bond</keyword>
<keyword evidence="1" id="KW-0147">Chitin-binding</keyword>
<evidence type="ECO:0000256" key="7">
    <source>
        <dbReference type="SAM" id="SignalP"/>
    </source>
</evidence>
<feature type="compositionally biased region" description="Polar residues" evidence="6">
    <location>
        <begin position="134"/>
        <end position="152"/>
    </location>
</feature>
<keyword evidence="2 7" id="KW-0732">Signal</keyword>
<feature type="signal peptide" evidence="7">
    <location>
        <begin position="1"/>
        <end position="16"/>
    </location>
</feature>
<feature type="domain" description="Chitin-binding type-2" evidence="8">
    <location>
        <begin position="41"/>
        <end position="97"/>
    </location>
</feature>
<dbReference type="Gene3D" id="2.170.140.10">
    <property type="entry name" value="Chitin binding domain"/>
    <property type="match status" value="1"/>
</dbReference>
<accession>A0A7E5W4L6</accession>
<dbReference type="InParanoid" id="A0A7E5W4L6"/>
<feature type="region of interest" description="Disordered" evidence="6">
    <location>
        <begin position="98"/>
        <end position="152"/>
    </location>
</feature>
<evidence type="ECO:0000256" key="4">
    <source>
        <dbReference type="ARBA" id="ARBA00023157"/>
    </source>
</evidence>
<dbReference type="PANTHER" id="PTHR23301:SF0">
    <property type="entry name" value="CHITIN-BINDING TYPE-2 DOMAIN-CONTAINING PROTEIN-RELATED"/>
    <property type="match status" value="1"/>
</dbReference>